<evidence type="ECO:0000313" key="2">
    <source>
        <dbReference type="Proteomes" id="UP001234178"/>
    </source>
</evidence>
<sequence length="115" mass="13590">MRYRIRHIPIRLHGNHSSRHRIPEFSDKKEHTTKTSNHLAPTTLLLKILYQQLLEVKIDRDAEAPQEIQKAWTSVMAELNEFAKLRIPPAGRHISAQVFEREIFRRASLWHYVSS</sequence>
<reference evidence="1 2" key="1">
    <citation type="journal article" date="2023" name="Nucleic Acids Res.">
        <title>The hologenome of Daphnia magna reveals possible DNA methylation and microbiome-mediated evolution of the host genome.</title>
        <authorList>
            <person name="Chaturvedi A."/>
            <person name="Li X."/>
            <person name="Dhandapani V."/>
            <person name="Marshall H."/>
            <person name="Kissane S."/>
            <person name="Cuenca-Cambronero M."/>
            <person name="Asole G."/>
            <person name="Calvet F."/>
            <person name="Ruiz-Romero M."/>
            <person name="Marangio P."/>
            <person name="Guigo R."/>
            <person name="Rago D."/>
            <person name="Mirbahai L."/>
            <person name="Eastwood N."/>
            <person name="Colbourne J.K."/>
            <person name="Zhou J."/>
            <person name="Mallon E."/>
            <person name="Orsini L."/>
        </authorList>
    </citation>
    <scope>NUCLEOTIDE SEQUENCE [LARGE SCALE GENOMIC DNA]</scope>
    <source>
        <strain evidence="1">LRV0_1</strain>
    </source>
</reference>
<name>A0ABQ9Z3U4_9CRUS</name>
<gene>
    <name evidence="1" type="ORF">OUZ56_012717</name>
</gene>
<dbReference type="Proteomes" id="UP001234178">
    <property type="component" value="Unassembled WGS sequence"/>
</dbReference>
<proteinExistence type="predicted"/>
<protein>
    <submittedName>
        <fullName evidence="1">Uncharacterized protein</fullName>
    </submittedName>
</protein>
<comment type="caution">
    <text evidence="1">The sequence shown here is derived from an EMBL/GenBank/DDBJ whole genome shotgun (WGS) entry which is preliminary data.</text>
</comment>
<dbReference type="Pfam" id="PF05380">
    <property type="entry name" value="Peptidase_A17"/>
    <property type="match status" value="1"/>
</dbReference>
<evidence type="ECO:0000313" key="1">
    <source>
        <dbReference type="EMBL" id="KAK4007559.1"/>
    </source>
</evidence>
<dbReference type="InterPro" id="IPR008042">
    <property type="entry name" value="Retrotrans_Pao"/>
</dbReference>
<organism evidence="1 2">
    <name type="scientific">Daphnia magna</name>
    <dbReference type="NCBI Taxonomy" id="35525"/>
    <lineage>
        <taxon>Eukaryota</taxon>
        <taxon>Metazoa</taxon>
        <taxon>Ecdysozoa</taxon>
        <taxon>Arthropoda</taxon>
        <taxon>Crustacea</taxon>
        <taxon>Branchiopoda</taxon>
        <taxon>Diplostraca</taxon>
        <taxon>Cladocera</taxon>
        <taxon>Anomopoda</taxon>
        <taxon>Daphniidae</taxon>
        <taxon>Daphnia</taxon>
    </lineage>
</organism>
<accession>A0ABQ9Z3U4</accession>
<keyword evidence="2" id="KW-1185">Reference proteome</keyword>
<dbReference type="EMBL" id="JAOYFB010000002">
    <property type="protein sequence ID" value="KAK4007559.1"/>
    <property type="molecule type" value="Genomic_DNA"/>
</dbReference>